<keyword evidence="2" id="KW-1185">Reference proteome</keyword>
<dbReference type="EMBL" id="BLLF01002131">
    <property type="protein sequence ID" value="GFH22820.1"/>
    <property type="molecule type" value="Genomic_DNA"/>
</dbReference>
<gene>
    <name evidence="1" type="ORF">HaLaN_20337</name>
</gene>
<evidence type="ECO:0000313" key="2">
    <source>
        <dbReference type="Proteomes" id="UP000485058"/>
    </source>
</evidence>
<dbReference type="AlphaFoldDB" id="A0A699ZNU8"/>
<comment type="caution">
    <text evidence="1">The sequence shown here is derived from an EMBL/GenBank/DDBJ whole genome shotgun (WGS) entry which is preliminary data.</text>
</comment>
<protein>
    <submittedName>
        <fullName evidence="1">PH domain-containing protein</fullName>
    </submittedName>
</protein>
<accession>A0A699ZNU8</accession>
<sequence>MRAILSLAAGLESGHLELLARPGDGDLVVTSIEEQYDRAVQCYERYSPHMPSRQRKELQEVVRQLQASLAMQAGNGLASCSQEPLRPDAAADEEGSQKSASAAVLHAKDCLDYCNTHWADLFCRLEGPALLLQASLRPACPPSPLTHTQGHLHFQGR</sequence>
<evidence type="ECO:0000313" key="1">
    <source>
        <dbReference type="EMBL" id="GFH22820.1"/>
    </source>
</evidence>
<name>A0A699ZNU8_HAELA</name>
<proteinExistence type="predicted"/>
<reference evidence="1 2" key="1">
    <citation type="submission" date="2020-02" db="EMBL/GenBank/DDBJ databases">
        <title>Draft genome sequence of Haematococcus lacustris strain NIES-144.</title>
        <authorList>
            <person name="Morimoto D."/>
            <person name="Nakagawa S."/>
            <person name="Yoshida T."/>
            <person name="Sawayama S."/>
        </authorList>
    </citation>
    <scope>NUCLEOTIDE SEQUENCE [LARGE SCALE GENOMIC DNA]</scope>
    <source>
        <strain evidence="1 2">NIES-144</strain>
    </source>
</reference>
<organism evidence="1 2">
    <name type="scientific">Haematococcus lacustris</name>
    <name type="common">Green alga</name>
    <name type="synonym">Haematococcus pluvialis</name>
    <dbReference type="NCBI Taxonomy" id="44745"/>
    <lineage>
        <taxon>Eukaryota</taxon>
        <taxon>Viridiplantae</taxon>
        <taxon>Chlorophyta</taxon>
        <taxon>core chlorophytes</taxon>
        <taxon>Chlorophyceae</taxon>
        <taxon>CS clade</taxon>
        <taxon>Chlamydomonadales</taxon>
        <taxon>Haematococcaceae</taxon>
        <taxon>Haematococcus</taxon>
    </lineage>
</organism>
<dbReference type="Proteomes" id="UP000485058">
    <property type="component" value="Unassembled WGS sequence"/>
</dbReference>
<feature type="non-terminal residue" evidence="1">
    <location>
        <position position="1"/>
    </location>
</feature>